<dbReference type="Pfam" id="PF13374">
    <property type="entry name" value="TPR_10"/>
    <property type="match status" value="1"/>
</dbReference>
<dbReference type="Proteomes" id="UP000078389">
    <property type="component" value="Unassembled WGS sequence"/>
</dbReference>
<dbReference type="InterPro" id="IPR019734">
    <property type="entry name" value="TPR_rpt"/>
</dbReference>
<dbReference type="InterPro" id="IPR011990">
    <property type="entry name" value="TPR-like_helical_dom_sf"/>
</dbReference>
<dbReference type="PANTHER" id="PTHR12558:SF33">
    <property type="entry name" value="BLL7664 PROTEIN"/>
    <property type="match status" value="1"/>
</dbReference>
<reference evidence="1 2" key="1">
    <citation type="submission" date="2016-03" db="EMBL/GenBank/DDBJ databases">
        <title>Genome sequencing of Devosia sp. S37.</title>
        <authorList>
            <person name="Mohd Nor M."/>
        </authorList>
    </citation>
    <scope>NUCLEOTIDE SEQUENCE [LARGE SCALE GENOMIC DNA]</scope>
    <source>
        <strain evidence="1 2">S37</strain>
    </source>
</reference>
<accession>A0A178HZM2</accession>
<keyword evidence="2" id="KW-1185">Reference proteome</keyword>
<gene>
    <name evidence="1" type="ORF">A3840_07140</name>
</gene>
<dbReference type="SUPFAM" id="SSF48452">
    <property type="entry name" value="TPR-like"/>
    <property type="match status" value="1"/>
</dbReference>
<dbReference type="STRING" id="1770058.A3840_07140"/>
<comment type="caution">
    <text evidence="1">The sequence shown here is derived from an EMBL/GenBank/DDBJ whole genome shotgun (WGS) entry which is preliminary data.</text>
</comment>
<evidence type="ECO:0000313" key="2">
    <source>
        <dbReference type="Proteomes" id="UP000078389"/>
    </source>
</evidence>
<dbReference type="Gene3D" id="1.25.40.10">
    <property type="entry name" value="Tetratricopeptide repeat domain"/>
    <property type="match status" value="2"/>
</dbReference>
<proteinExistence type="predicted"/>
<dbReference type="PIRSF" id="PIRSF035836">
    <property type="entry name" value="UCP035836"/>
    <property type="match status" value="1"/>
</dbReference>
<dbReference type="PANTHER" id="PTHR12558">
    <property type="entry name" value="CELL DIVISION CYCLE 16,23,27"/>
    <property type="match status" value="1"/>
</dbReference>
<dbReference type="AlphaFoldDB" id="A0A178HZM2"/>
<dbReference type="OrthoDB" id="422579at2"/>
<dbReference type="InterPro" id="IPR014596">
    <property type="entry name" value="UCP035836"/>
</dbReference>
<evidence type="ECO:0000313" key="1">
    <source>
        <dbReference type="EMBL" id="OAM78263.1"/>
    </source>
</evidence>
<protein>
    <submittedName>
        <fullName evidence="1">Uncharacterized protein</fullName>
    </submittedName>
</protein>
<dbReference type="SMART" id="SM00028">
    <property type="entry name" value="TPR"/>
    <property type="match status" value="3"/>
</dbReference>
<sequence>MIYCFGVGGAGKSAVRRESNVSQLRRLSWILRPLLLAGVAAMALSACASNRAPAGGSDYTALAGGKGQVSLAELTERYRRNPRDRAVVIQYASALRAVGQPEQAIAALEQAMLAYPDDKAIPIAYAKALTAAGRFDQSLTVIGNVLRPDAPDWNALLVQGATLDQMGRHEEARRIYAQAAIIAPGEASIETNLGLSYAMTNDLGRAEQHLRRAVQMRGASAQTRQNLALVVGLQGRFSEARALYAAELPTQQVESNMAYIRALLTQQNRWDLIEKS</sequence>
<dbReference type="Pfam" id="PF14559">
    <property type="entry name" value="TPR_19"/>
    <property type="match status" value="1"/>
</dbReference>
<name>A0A178HZM2_9HYPH</name>
<organism evidence="1 2">
    <name type="scientific">Devosia elaeis</name>
    <dbReference type="NCBI Taxonomy" id="1770058"/>
    <lineage>
        <taxon>Bacteria</taxon>
        <taxon>Pseudomonadati</taxon>
        <taxon>Pseudomonadota</taxon>
        <taxon>Alphaproteobacteria</taxon>
        <taxon>Hyphomicrobiales</taxon>
        <taxon>Devosiaceae</taxon>
        <taxon>Devosia</taxon>
    </lineage>
</organism>
<dbReference type="EMBL" id="LVVY01000072">
    <property type="protein sequence ID" value="OAM78263.1"/>
    <property type="molecule type" value="Genomic_DNA"/>
</dbReference>